<reference evidence="2" key="1">
    <citation type="submission" date="2016-04" db="EMBL/GenBank/DDBJ databases">
        <authorList>
            <person name="Evans L.H."/>
            <person name="Alamgir A."/>
            <person name="Owens N."/>
            <person name="Weber N.D."/>
            <person name="Virtaneva K."/>
            <person name="Barbian K."/>
            <person name="Babar A."/>
            <person name="Rosenke K."/>
        </authorList>
    </citation>
    <scope>NUCLEOTIDE SEQUENCE [LARGE SCALE GENOMIC DNA]</scope>
    <source>
        <strain evidence="2">CBS 101.48</strain>
    </source>
</reference>
<dbReference type="GO" id="GO:0032436">
    <property type="term" value="P:positive regulation of proteasomal ubiquitin-dependent protein catabolic process"/>
    <property type="evidence" value="ECO:0007669"/>
    <property type="project" value="TreeGrafter"/>
</dbReference>
<dbReference type="InParanoid" id="A0A168NL67"/>
<dbReference type="PANTHER" id="PTHR13374:SF3">
    <property type="entry name" value="DET1 HOMOLOG"/>
    <property type="match status" value="1"/>
</dbReference>
<evidence type="ECO:0000313" key="3">
    <source>
        <dbReference type="Proteomes" id="UP000078561"/>
    </source>
</evidence>
<dbReference type="GO" id="GO:1990756">
    <property type="term" value="F:ubiquitin-like ligase-substrate adaptor activity"/>
    <property type="evidence" value="ECO:0007669"/>
    <property type="project" value="TreeGrafter"/>
</dbReference>
<dbReference type="Pfam" id="PF09737">
    <property type="entry name" value="Det1"/>
    <property type="match status" value="1"/>
</dbReference>
<dbReference type="OrthoDB" id="18339at2759"/>
<protein>
    <submittedName>
        <fullName evidence="2">Uncharacterized protein</fullName>
    </submittedName>
</protein>
<keyword evidence="3" id="KW-1185">Reference proteome</keyword>
<proteinExistence type="predicted"/>
<organism evidence="2">
    <name type="scientific">Absidia glauca</name>
    <name type="common">Pin mould</name>
    <dbReference type="NCBI Taxonomy" id="4829"/>
    <lineage>
        <taxon>Eukaryota</taxon>
        <taxon>Fungi</taxon>
        <taxon>Fungi incertae sedis</taxon>
        <taxon>Mucoromycota</taxon>
        <taxon>Mucoromycotina</taxon>
        <taxon>Mucoromycetes</taxon>
        <taxon>Mucorales</taxon>
        <taxon>Cunninghamellaceae</taxon>
        <taxon>Absidia</taxon>
    </lineage>
</organism>
<name>A0A168NL67_ABSGL</name>
<accession>A0A168NL67</accession>
<dbReference type="GO" id="GO:0031461">
    <property type="term" value="C:cullin-RING ubiquitin ligase complex"/>
    <property type="evidence" value="ECO:0007669"/>
    <property type="project" value="TreeGrafter"/>
</dbReference>
<dbReference type="InterPro" id="IPR019138">
    <property type="entry name" value="De-etiolated_protein_1_Det1"/>
</dbReference>
<evidence type="ECO:0000313" key="2">
    <source>
        <dbReference type="EMBL" id="SAM00756.1"/>
    </source>
</evidence>
<dbReference type="AlphaFoldDB" id="A0A168NL67"/>
<dbReference type="Proteomes" id="UP000078561">
    <property type="component" value="Unassembled WGS sequence"/>
</dbReference>
<feature type="region of interest" description="Disordered" evidence="1">
    <location>
        <begin position="237"/>
        <end position="256"/>
    </location>
</feature>
<dbReference type="GO" id="GO:0005634">
    <property type="term" value="C:nucleus"/>
    <property type="evidence" value="ECO:0007669"/>
    <property type="project" value="TreeGrafter"/>
</dbReference>
<dbReference type="PANTHER" id="PTHR13374">
    <property type="entry name" value="DET1 HOMOLOG DE-ETIOLATED-1 HOMOLOG"/>
    <property type="match status" value="1"/>
</dbReference>
<sequence>MTLHNEIRQRQIGPCGMGGRTALMTSRWAYTELVPNHIIYRVQTPSDTLIIRFTLDGKYLLCLSKGTANDVHLYYTKTSRCPMDATHDELCFSHYFGLKYKQPVKTLPGHSLCKDFCLLMNNLKYMILASSKVVNLHHAYPLTLDGLQAYCDYAFYSVDIETGQTLGHYTLSSDYLFLTQNACVSMHGQMLAILSLKSQEIKLLLVDIDGCFHELRSTGAYLRPDDKLVIDRHEQYLSDDSDPSTTADPPTQTPPCRHYLHDDATLGQVPLKRSHETEYDDTDDGLLDQVNSAKKGGGL</sequence>
<dbReference type="STRING" id="4829.A0A168NL67"/>
<dbReference type="EMBL" id="LT553414">
    <property type="protein sequence ID" value="SAM00756.1"/>
    <property type="molecule type" value="Genomic_DNA"/>
</dbReference>
<dbReference type="GO" id="GO:0031625">
    <property type="term" value="F:ubiquitin protein ligase binding"/>
    <property type="evidence" value="ECO:0007669"/>
    <property type="project" value="TreeGrafter"/>
</dbReference>
<evidence type="ECO:0000256" key="1">
    <source>
        <dbReference type="SAM" id="MobiDB-lite"/>
    </source>
</evidence>
<gene>
    <name evidence="2" type="primary">ABSGL_06479.1 scaffold 8356</name>
</gene>
<dbReference type="GO" id="GO:0016567">
    <property type="term" value="P:protein ubiquitination"/>
    <property type="evidence" value="ECO:0007669"/>
    <property type="project" value="TreeGrafter"/>
</dbReference>
<feature type="region of interest" description="Disordered" evidence="1">
    <location>
        <begin position="271"/>
        <end position="299"/>
    </location>
</feature>